<dbReference type="EMBL" id="AP018365">
    <property type="protein sequence ID" value="BBB00788.1"/>
    <property type="molecule type" value="Genomic_DNA"/>
</dbReference>
<gene>
    <name evidence="2" type="ORF">RVR_10532</name>
</gene>
<protein>
    <submittedName>
        <fullName evidence="2">Uncharacterized protein</fullName>
    </submittedName>
</protein>
<reference evidence="2 3" key="2">
    <citation type="journal article" date="2011" name="J. Antibiot.">
        <title>Furaquinocins I and J: novel polyketide isoprenoid hybrid compounds from Streptomyces reveromyceticus SN-593.</title>
        <authorList>
            <person name="Panthee S."/>
            <person name="Takahashi S."/>
            <person name="Takagi H."/>
            <person name="Nogawa T."/>
            <person name="Oowada E."/>
            <person name="Uramoto M."/>
            <person name="Osada H."/>
        </authorList>
    </citation>
    <scope>NUCLEOTIDE SEQUENCE [LARGE SCALE GENOMIC DNA]</scope>
    <source>
        <strain evidence="2 3">SN-593</strain>
    </source>
</reference>
<dbReference type="KEGG" id="arev:RVR_10532"/>
<keyword evidence="3" id="KW-1185">Reference proteome</keyword>
<feature type="region of interest" description="Disordered" evidence="1">
    <location>
        <begin position="86"/>
        <end position="139"/>
    </location>
</feature>
<feature type="compositionally biased region" description="Low complexity" evidence="1">
    <location>
        <begin position="86"/>
        <end position="100"/>
    </location>
</feature>
<dbReference type="Proteomes" id="UP000595703">
    <property type="component" value="Chromosome"/>
</dbReference>
<evidence type="ECO:0000256" key="1">
    <source>
        <dbReference type="SAM" id="MobiDB-lite"/>
    </source>
</evidence>
<reference evidence="2 3" key="3">
    <citation type="journal article" date="2011" name="Nat. Chem. Biol.">
        <title>Reveromycin A biosynthesis uses RevG and RevJ for stereospecific spiroacetal formation.</title>
        <authorList>
            <person name="Takahashi S."/>
            <person name="Toyoda A."/>
            <person name="Sekiyama Y."/>
            <person name="Takagi H."/>
            <person name="Nogawa T."/>
            <person name="Uramoto M."/>
            <person name="Suzuki R."/>
            <person name="Koshino H."/>
            <person name="Kumano T."/>
            <person name="Panthee S."/>
            <person name="Dairi T."/>
            <person name="Ishikawa J."/>
            <person name="Ikeda H."/>
            <person name="Sakaki Y."/>
            <person name="Osada H."/>
        </authorList>
    </citation>
    <scope>NUCLEOTIDE SEQUENCE [LARGE SCALE GENOMIC DNA]</scope>
    <source>
        <strain evidence="2 3">SN-593</strain>
    </source>
</reference>
<proteinExistence type="predicted"/>
<evidence type="ECO:0000313" key="3">
    <source>
        <dbReference type="Proteomes" id="UP000595703"/>
    </source>
</evidence>
<accession>A0A7U3UXR0</accession>
<dbReference type="AlphaFoldDB" id="A0A7U3UXR0"/>
<organism evidence="2 3">
    <name type="scientific">Actinacidiphila reveromycinica</name>
    <dbReference type="NCBI Taxonomy" id="659352"/>
    <lineage>
        <taxon>Bacteria</taxon>
        <taxon>Bacillati</taxon>
        <taxon>Actinomycetota</taxon>
        <taxon>Actinomycetes</taxon>
        <taxon>Kitasatosporales</taxon>
        <taxon>Streptomycetaceae</taxon>
        <taxon>Actinacidiphila</taxon>
    </lineage>
</organism>
<sequence>MLLISLTAAKASLADVSTICSSSRKRAARFGCRLMATKTAQEWTKARSGSRLWICWALLAAWKRWAVRVGSLCGAITSTAARRASGVSSGIGMSGSPGPSTASLSPEMSGSMPPTIRAVQPPAVRRADGGVGTSPLGADSRRQFRKAWCAGSS</sequence>
<reference evidence="2 3" key="4">
    <citation type="journal article" date="2020" name="Sci. Rep.">
        <title>beta-carboline chemical signals induce reveromycin production through a LuxR family regulator in Streptomyces sp. SN-593.</title>
        <authorList>
            <person name="Panthee S."/>
            <person name="Kito N."/>
            <person name="Hayashi T."/>
            <person name="Shimizu T."/>
            <person name="Ishikawa J."/>
            <person name="Hamamoto H."/>
            <person name="Osada H."/>
            <person name="Takahashi S."/>
        </authorList>
    </citation>
    <scope>NUCLEOTIDE SEQUENCE [LARGE SCALE GENOMIC DNA]</scope>
    <source>
        <strain evidence="2 3">SN-593</strain>
    </source>
</reference>
<evidence type="ECO:0000313" key="2">
    <source>
        <dbReference type="EMBL" id="BBB00788.1"/>
    </source>
</evidence>
<reference evidence="2 3" key="1">
    <citation type="journal article" date="2010" name="J. Bacteriol.">
        <title>Biochemical characterization of a novel indole prenyltransferase from Streptomyces sp. SN-593.</title>
        <authorList>
            <person name="Takahashi S."/>
            <person name="Takagi H."/>
            <person name="Toyoda A."/>
            <person name="Uramoto M."/>
            <person name="Nogawa T."/>
            <person name="Ueki M."/>
            <person name="Sakaki Y."/>
            <person name="Osada H."/>
        </authorList>
    </citation>
    <scope>NUCLEOTIDE SEQUENCE [LARGE SCALE GENOMIC DNA]</scope>
    <source>
        <strain evidence="2 3">SN-593</strain>
    </source>
</reference>
<name>A0A7U3UXR0_9ACTN</name>